<organism evidence="10">
    <name type="scientific">marine metagenome</name>
    <dbReference type="NCBI Taxonomy" id="408172"/>
    <lineage>
        <taxon>unclassified sequences</taxon>
        <taxon>metagenomes</taxon>
        <taxon>ecological metagenomes</taxon>
    </lineage>
</organism>
<sequence length="269" mass="27887">MVVPFITAGYPTTTATVPIVTALAAAGSDMIEIGMPFSDPLADGPTIQHASEVALRNGMTVCKTLEAVREIRASGTDSALILMGYCNPVYAYGIDAFIKDAVQVGVDGLIIADMPPDEAGEFLVRCSVTGLSLTFLVAPNAPDDRVRKVDGASTHFSYCVTVTGVTGARSAIESRTVEFLQRMRKLSTKPFVVGFGIKKPEHVITLGPHADGVVIGSAIIDAIESVGGADAVDADAASAVSTLVAPLCAAARQLAMTAQTDESRDGRGT</sequence>
<comment type="function">
    <text evidence="1">The alpha subunit is responsible for the aldol cleavage of indoleglycerol phosphate to indole and glyceraldehyde 3-phosphate.</text>
</comment>
<keyword evidence="8" id="KW-0456">Lyase</keyword>
<dbReference type="HAMAP" id="MF_00131">
    <property type="entry name" value="Trp_synth_alpha"/>
    <property type="match status" value="1"/>
</dbReference>
<dbReference type="PANTHER" id="PTHR43406:SF1">
    <property type="entry name" value="TRYPTOPHAN SYNTHASE ALPHA CHAIN, CHLOROPLASTIC"/>
    <property type="match status" value="1"/>
</dbReference>
<name>A0A381S5Y2_9ZZZZ</name>
<evidence type="ECO:0000256" key="5">
    <source>
        <dbReference type="ARBA" id="ARBA00022605"/>
    </source>
</evidence>
<evidence type="ECO:0000256" key="9">
    <source>
        <dbReference type="ARBA" id="ARBA00049047"/>
    </source>
</evidence>
<comment type="catalytic activity">
    <reaction evidence="9">
        <text>(1S,2R)-1-C-(indol-3-yl)glycerol 3-phosphate + L-serine = D-glyceraldehyde 3-phosphate + L-tryptophan + H2O</text>
        <dbReference type="Rhea" id="RHEA:10532"/>
        <dbReference type="ChEBI" id="CHEBI:15377"/>
        <dbReference type="ChEBI" id="CHEBI:33384"/>
        <dbReference type="ChEBI" id="CHEBI:57912"/>
        <dbReference type="ChEBI" id="CHEBI:58866"/>
        <dbReference type="ChEBI" id="CHEBI:59776"/>
        <dbReference type="EC" id="4.2.1.20"/>
    </reaction>
</comment>
<comment type="pathway">
    <text evidence="2">Amino-acid biosynthesis; L-tryptophan biosynthesis; L-tryptophan from chorismate: step 5/5.</text>
</comment>
<dbReference type="EC" id="4.2.1.20" evidence="4"/>
<dbReference type="EMBL" id="UINC01002709">
    <property type="protein sequence ID" value="SUZ99502.1"/>
    <property type="molecule type" value="Genomic_DNA"/>
</dbReference>
<protein>
    <recommendedName>
        <fullName evidence="4">tryptophan synthase</fullName>
        <ecNumber evidence="4">4.2.1.20</ecNumber>
    </recommendedName>
</protein>
<dbReference type="GO" id="GO:0005829">
    <property type="term" value="C:cytosol"/>
    <property type="evidence" value="ECO:0007669"/>
    <property type="project" value="TreeGrafter"/>
</dbReference>
<dbReference type="FunFam" id="3.20.20.70:FF:000037">
    <property type="entry name" value="Tryptophan synthase alpha chain"/>
    <property type="match status" value="1"/>
</dbReference>
<dbReference type="InterPro" id="IPR011060">
    <property type="entry name" value="RibuloseP-bd_barrel"/>
</dbReference>
<dbReference type="PANTHER" id="PTHR43406">
    <property type="entry name" value="TRYPTOPHAN SYNTHASE, ALPHA CHAIN"/>
    <property type="match status" value="1"/>
</dbReference>
<proteinExistence type="inferred from homology"/>
<evidence type="ECO:0000256" key="8">
    <source>
        <dbReference type="ARBA" id="ARBA00023239"/>
    </source>
</evidence>
<dbReference type="InterPro" id="IPR018204">
    <property type="entry name" value="Trp_synthase_alpha_AS"/>
</dbReference>
<accession>A0A381S5Y2</accession>
<evidence type="ECO:0000313" key="10">
    <source>
        <dbReference type="EMBL" id="SUZ99502.1"/>
    </source>
</evidence>
<dbReference type="InterPro" id="IPR013785">
    <property type="entry name" value="Aldolase_TIM"/>
</dbReference>
<evidence type="ECO:0000256" key="3">
    <source>
        <dbReference type="ARBA" id="ARBA00011270"/>
    </source>
</evidence>
<dbReference type="NCBIfam" id="TIGR00262">
    <property type="entry name" value="trpA"/>
    <property type="match status" value="1"/>
</dbReference>
<dbReference type="Pfam" id="PF00290">
    <property type="entry name" value="Trp_syntA"/>
    <property type="match status" value="1"/>
</dbReference>
<dbReference type="CDD" id="cd04724">
    <property type="entry name" value="Tryptophan_synthase_alpha"/>
    <property type="match status" value="1"/>
</dbReference>
<dbReference type="UniPathway" id="UPA00035">
    <property type="reaction ID" value="UER00044"/>
</dbReference>
<gene>
    <name evidence="10" type="ORF">METZ01_LOCUS52356</name>
</gene>
<evidence type="ECO:0000256" key="1">
    <source>
        <dbReference type="ARBA" id="ARBA00003365"/>
    </source>
</evidence>
<evidence type="ECO:0000256" key="4">
    <source>
        <dbReference type="ARBA" id="ARBA00012043"/>
    </source>
</evidence>
<evidence type="ECO:0000256" key="6">
    <source>
        <dbReference type="ARBA" id="ARBA00022822"/>
    </source>
</evidence>
<dbReference type="SUPFAM" id="SSF51366">
    <property type="entry name" value="Ribulose-phoshate binding barrel"/>
    <property type="match status" value="1"/>
</dbReference>
<comment type="subunit">
    <text evidence="3">Tetramer of two alpha and two beta chains.</text>
</comment>
<keyword evidence="6" id="KW-0822">Tryptophan biosynthesis</keyword>
<evidence type="ECO:0000256" key="7">
    <source>
        <dbReference type="ARBA" id="ARBA00023141"/>
    </source>
</evidence>
<keyword evidence="7" id="KW-0057">Aromatic amino acid biosynthesis</keyword>
<keyword evidence="5" id="KW-0028">Amino-acid biosynthesis</keyword>
<dbReference type="GO" id="GO:0004834">
    <property type="term" value="F:tryptophan synthase activity"/>
    <property type="evidence" value="ECO:0007669"/>
    <property type="project" value="UniProtKB-EC"/>
</dbReference>
<dbReference type="InterPro" id="IPR002028">
    <property type="entry name" value="Trp_synthase_suA"/>
</dbReference>
<evidence type="ECO:0000256" key="2">
    <source>
        <dbReference type="ARBA" id="ARBA00004733"/>
    </source>
</evidence>
<dbReference type="Gene3D" id="3.20.20.70">
    <property type="entry name" value="Aldolase class I"/>
    <property type="match status" value="1"/>
</dbReference>
<dbReference type="PROSITE" id="PS00167">
    <property type="entry name" value="TRP_SYNTHASE_ALPHA"/>
    <property type="match status" value="1"/>
</dbReference>
<reference evidence="10" key="1">
    <citation type="submission" date="2018-05" db="EMBL/GenBank/DDBJ databases">
        <authorList>
            <person name="Lanie J.A."/>
            <person name="Ng W.-L."/>
            <person name="Kazmierczak K.M."/>
            <person name="Andrzejewski T.M."/>
            <person name="Davidsen T.M."/>
            <person name="Wayne K.J."/>
            <person name="Tettelin H."/>
            <person name="Glass J.I."/>
            <person name="Rusch D."/>
            <person name="Podicherti R."/>
            <person name="Tsui H.-C.T."/>
            <person name="Winkler M.E."/>
        </authorList>
    </citation>
    <scope>NUCLEOTIDE SEQUENCE</scope>
</reference>
<dbReference type="AlphaFoldDB" id="A0A381S5Y2"/>